<dbReference type="InterPro" id="IPR003439">
    <property type="entry name" value="ABC_transporter-like_ATP-bd"/>
</dbReference>
<dbReference type="GO" id="GO:0004843">
    <property type="term" value="F:cysteine-type deubiquitinase activity"/>
    <property type="evidence" value="ECO:0007669"/>
    <property type="project" value="InterPro"/>
</dbReference>
<accession>A0A9P8A727</accession>
<feature type="region of interest" description="Disordered" evidence="8">
    <location>
        <begin position="2177"/>
        <end position="2196"/>
    </location>
</feature>
<dbReference type="InterPro" id="IPR036640">
    <property type="entry name" value="ABC1_TM_sf"/>
</dbReference>
<keyword evidence="6 9" id="KW-1133">Transmembrane helix</keyword>
<dbReference type="Pfam" id="PF00005">
    <property type="entry name" value="ABC_tran"/>
    <property type="match status" value="1"/>
</dbReference>
<feature type="transmembrane region" description="Helical" evidence="9">
    <location>
        <begin position="297"/>
        <end position="315"/>
    </location>
</feature>
<feature type="domain" description="USP" evidence="10">
    <location>
        <begin position="1547"/>
        <end position="2311"/>
    </location>
</feature>
<feature type="transmembrane region" description="Helical" evidence="9">
    <location>
        <begin position="849"/>
        <end position="868"/>
    </location>
</feature>
<feature type="compositionally biased region" description="Polar residues" evidence="8">
    <location>
        <begin position="795"/>
        <end position="810"/>
    </location>
</feature>
<keyword evidence="3" id="KW-0677">Repeat</keyword>
<dbReference type="PANTHER" id="PTHR24223:SF353">
    <property type="entry name" value="ABC TRANSPORTER ATP-BINDING PROTEIN_PERMEASE VMR1-RELATED"/>
    <property type="match status" value="1"/>
</dbReference>
<gene>
    <name evidence="12" type="ORF">KVV02_007358</name>
</gene>
<dbReference type="CDD" id="cd18604">
    <property type="entry name" value="ABC_6TM_VMR1_D2_like"/>
    <property type="match status" value="1"/>
</dbReference>
<sequence>MGSTPDLVQAAVPLAYSIGSALALLYLARKPVHLDQYEPLKDDHDDVPEPASTSASASAVEPTTVDNLQSQYQAQRNSGMSINLARLGLTFLQLGLSLSAMILAHQSADEDQTGRRSRLDETAQVLTWLYALALTFVHVVRPSVSSQFWIRPQLDILYGLQFVLYSIHLYRTNIFVLPIAEWPFWLKMDDLAWLLNLALIWISMVSRPYTPATSTSKLNDGEVARLTSTEYSSSIFSQLTFAWVNPLVYLGYKRSLQDVDLPNLETSDYSYYSLRHFRTFAGSTFTRKLLKSLRWEFFVQFMWALPFCILVNASPYCLNRIVQYIECKECGPPTASNYIWVFGLLGASIFESLTQQAALHKGRRIYVHTTSICNAEVFAKSLRRKDMASPADKTDEDGEEVENKKDGSMNISNLVAVDIKKLESPFSYFYLLYGYPIQFVIAGFQLYNLLGYASLVGIGFMFASYPIPAKLYTMIMKLFKDIMNTKDERMDALNEMLSAIRIVKFFGWESKFEEKITIAREKELKRTKESFTQIILADVVWMIMPLLNIVVILMSYTKLFGHEITASKMFTTLALFNIMRSALNTLPWQIKSTMQAVVSLNRINKYLDEEELVKDTTVTKIDGKASVHSSSQPVIGFVNASFIWPNKEQEQAAAKEEKKQTWIQKVKGKFSKSPAPVVEQPVVEAEVVQERFQLKNITADFPVGQLSLIVGPTGCGKSALLLALLGELEKQEGNMYLPRLDYGENKGRAQGSGIAYVQLTLNASSFVLVLNKGEILGAGTPEDVIRNEWVDNVTLATPPSDDSSEVSTLNGEDKPKKDKKKEQEKKGVKLTEDEKKVEGAVAWHVYKTYLVASGGWIFWTVLVFIFLLREFVDVAQNAWLALWANRMAEATGSFVVRTFQSITPEPIALSLYSAFAPSDDSEYSSFTMAAFGAGTPETMNVDYYLGIYVLLSALTMVLVTGTNYYVIQGGLAASRVLHERLLRKIVRAKVRFFDTTPIGRIINRFSSDISTIDDEVSNGLQGLFQCLVTIIGIVVIISASMPMFLIAGVFIVAVYGVIGAFYVPISRDLKRLNSNSKSPILNHFNETLTGLATIRAYGFERRFVSKNLINLDDNNRTFFLLWSTNRWLHWRVDTAGAMVAFTTGMLVLQNWGKIAPGWAALSLTYSLMFTGTIVWVIRIYAQNEMNLNSVERVVEYMDLEEEPPAIIEGSRPPASWPHAGEIVVDHLTMRYSPDTPDVIKDVSFTIKAGEKVGVVGRTGSVYVVNLQRASLSRKFDKVQCLLARDDTASVNLYVDHRKELDFLTFRLTHGIRQVYINKKACSVKVHLSNQQRLDVTLDSEGQCQSFYDQVARVKEKPNDSDAFPRHQPKIGIEQRPDPNSAYLTAKDTPTGLARPSATAAVLPTVPSTPVKRKMVTQRPTMVLEQTSKKACKDQPAGGAFSTYRQSTVSRGSMLSDSPISLELTPDRWRFPSSPIYLDDEAMTPSTTSLTQAIGQFEKFGRVDSLPKTPLQRPQFHAIVPTPRVLRSMRSTTKRYGCEVDSRKSKNALLQDRSSGSKCIGAVLQALFCLDPVSKLLKEPSSWIRLSGSQHGIFRSLVDSYSHHVQHNTLAVEDEVISHSVTKNARGSLGDDQDDAREFLKDCLGQLRREFQGRNVETGCPVSQVFDCQVEDIVVCASCGNQTIRTEHHQDFCLELPMVDHHRSTQQTMSLGSLVPQVFDTRQTALACEICLAENSTVHRAISKLPTVLVLYLKRFSSKPTQGYNKNRSLVGIDETLEFTQFCSPEAFTVTSTGSTQGLWSDDDLLNDYPHIPSDSFPSSSSSRFSSASPGRLDHFWSSSSPPPPSPPLEEDYIDLDLYDPLQLNSAVDPIILISDDEDQTVTPANESFSFFDEPSEEEQYRWAIEESLRASQTSSQEFLLDDKEVSSRILDPSDPAVKDIRLVSMEGPYKRDKDHTLSTHDNTLPKTTTPPHGTDPPPPRGPKRDDDDNKSPLDDLRSEHEEDEDEDENLKAAIRASLMGCCESRRPLTEEELQEQESQQVQEAIDKSLKDQEDNKENISPEHKRGGKKNKVKKGEKDAPIATTTTIAGLTRSCTQQSRIPDDSSTQDGGGGRMTRPAQLRRAHTIDVNDRMMRPHSKSVDLSSSSRTTTLSNSQPTGQRRPTRSYSSFIQTYTEDVNGGNTGVAEEQSCSRSSRSFVDPSAAAAAAAENDFLTRPSRTAAKGKGKEKALKKTGMDAVGDDRLGLFRLQATVSHTGLVSTTSSEGYYVCDRRGTDGIWRCQDGTRRTKIGSISDLNKHRGRSGYLFFYVRCRVEDAVAL</sequence>
<feature type="transmembrane region" description="Helical" evidence="9">
    <location>
        <begin position="156"/>
        <end position="179"/>
    </location>
</feature>
<dbReference type="PANTHER" id="PTHR24223">
    <property type="entry name" value="ATP-BINDING CASSETTE SUB-FAMILY C"/>
    <property type="match status" value="1"/>
</dbReference>
<feature type="transmembrane region" description="Helical" evidence="9">
    <location>
        <begin position="945"/>
        <end position="967"/>
    </location>
</feature>
<feature type="region of interest" description="Disordered" evidence="8">
    <location>
        <begin position="1356"/>
        <end position="1380"/>
    </location>
</feature>
<dbReference type="PROSITE" id="PS50235">
    <property type="entry name" value="USP_3"/>
    <property type="match status" value="1"/>
</dbReference>
<evidence type="ECO:0000256" key="2">
    <source>
        <dbReference type="ARBA" id="ARBA00022692"/>
    </source>
</evidence>
<feature type="compositionally biased region" description="Basic and acidic residues" evidence="8">
    <location>
        <begin position="1982"/>
        <end position="2000"/>
    </location>
</feature>
<dbReference type="GO" id="GO:0016579">
    <property type="term" value="P:protein deubiquitination"/>
    <property type="evidence" value="ECO:0007669"/>
    <property type="project" value="InterPro"/>
</dbReference>
<dbReference type="InterPro" id="IPR001394">
    <property type="entry name" value="Peptidase_C19_UCH"/>
</dbReference>
<feature type="transmembrane region" description="Helical" evidence="9">
    <location>
        <begin position="6"/>
        <end position="28"/>
    </location>
</feature>
<dbReference type="CDD" id="cd02257">
    <property type="entry name" value="Peptidase_C19"/>
    <property type="match status" value="1"/>
</dbReference>
<evidence type="ECO:0000256" key="1">
    <source>
        <dbReference type="ARBA" id="ARBA00022448"/>
    </source>
</evidence>
<feature type="compositionally biased region" description="Basic and acidic residues" evidence="8">
    <location>
        <begin position="2124"/>
        <end position="2133"/>
    </location>
</feature>
<keyword evidence="4" id="KW-0547">Nucleotide-binding</keyword>
<dbReference type="Gene3D" id="3.40.50.300">
    <property type="entry name" value="P-loop containing nucleotide triphosphate hydrolases"/>
    <property type="match status" value="2"/>
</dbReference>
<keyword evidence="7 9" id="KW-0472">Membrane</keyword>
<evidence type="ECO:0000256" key="5">
    <source>
        <dbReference type="ARBA" id="ARBA00022840"/>
    </source>
</evidence>
<evidence type="ECO:0000259" key="10">
    <source>
        <dbReference type="PROSITE" id="PS50235"/>
    </source>
</evidence>
<feature type="domain" description="ABC transmembrane type-1" evidence="11">
    <location>
        <begin position="313"/>
        <end position="595"/>
    </location>
</feature>
<feature type="transmembrane region" description="Helical" evidence="9">
    <location>
        <begin position="428"/>
        <end position="447"/>
    </location>
</feature>
<feature type="transmembrane region" description="Helical" evidence="9">
    <location>
        <begin position="534"/>
        <end position="556"/>
    </location>
</feature>
<dbReference type="SMART" id="SM00726">
    <property type="entry name" value="UIM"/>
    <property type="match status" value="2"/>
</dbReference>
<reference evidence="12" key="1">
    <citation type="submission" date="2021-07" db="EMBL/GenBank/DDBJ databases">
        <title>Draft genome of Mortierella alpina, strain LL118, isolated from an aspen leaf litter sample.</title>
        <authorList>
            <person name="Yang S."/>
            <person name="Vinatzer B.A."/>
        </authorList>
    </citation>
    <scope>NUCLEOTIDE SEQUENCE</scope>
    <source>
        <strain evidence="12">LL118</strain>
    </source>
</reference>
<evidence type="ECO:0000313" key="12">
    <source>
        <dbReference type="EMBL" id="KAG9325533.1"/>
    </source>
</evidence>
<proteinExistence type="predicted"/>
<feature type="compositionally biased region" description="Polar residues" evidence="8">
    <location>
        <begin position="2082"/>
        <end position="2107"/>
    </location>
</feature>
<keyword evidence="1" id="KW-0813">Transport</keyword>
<dbReference type="Pfam" id="PF00443">
    <property type="entry name" value="UCH"/>
    <property type="match status" value="1"/>
</dbReference>
<feature type="region of interest" description="Disordered" evidence="8">
    <location>
        <begin position="795"/>
        <end position="831"/>
    </location>
</feature>
<dbReference type="Pfam" id="PF00664">
    <property type="entry name" value="ABC_membrane"/>
    <property type="match status" value="2"/>
</dbReference>
<feature type="region of interest" description="Disordered" evidence="8">
    <location>
        <begin position="1948"/>
        <end position="2012"/>
    </location>
</feature>
<evidence type="ECO:0000259" key="11">
    <source>
        <dbReference type="PROSITE" id="PS50929"/>
    </source>
</evidence>
<evidence type="ECO:0000256" key="7">
    <source>
        <dbReference type="ARBA" id="ARBA00023136"/>
    </source>
</evidence>
<dbReference type="InterPro" id="IPR011527">
    <property type="entry name" value="ABC1_TM_dom"/>
</dbReference>
<feature type="compositionally biased region" description="Basic and acidic residues" evidence="8">
    <location>
        <begin position="1948"/>
        <end position="1958"/>
    </location>
</feature>
<feature type="region of interest" description="Disordered" evidence="8">
    <location>
        <begin position="38"/>
        <end position="62"/>
    </location>
</feature>
<evidence type="ECO:0000256" key="6">
    <source>
        <dbReference type="ARBA" id="ARBA00022989"/>
    </source>
</evidence>
<dbReference type="GO" id="GO:0005524">
    <property type="term" value="F:ATP binding"/>
    <property type="evidence" value="ECO:0007669"/>
    <property type="project" value="UniProtKB-KW"/>
</dbReference>
<feature type="transmembrane region" description="Helical" evidence="9">
    <location>
        <begin position="125"/>
        <end position="144"/>
    </location>
</feature>
<keyword evidence="2 9" id="KW-0812">Transmembrane</keyword>
<feature type="transmembrane region" description="Helical" evidence="9">
    <location>
        <begin position="1019"/>
        <end position="1037"/>
    </location>
</feature>
<dbReference type="SUPFAM" id="SSF54001">
    <property type="entry name" value="Cysteine proteinases"/>
    <property type="match status" value="1"/>
</dbReference>
<evidence type="ECO:0000256" key="9">
    <source>
        <dbReference type="SAM" id="Phobius"/>
    </source>
</evidence>
<dbReference type="SUPFAM" id="SSF90123">
    <property type="entry name" value="ABC transporter transmembrane region"/>
    <property type="match status" value="2"/>
</dbReference>
<organism evidence="12 13">
    <name type="scientific">Mortierella alpina</name>
    <name type="common">Oleaginous fungus</name>
    <name type="synonym">Mortierella renispora</name>
    <dbReference type="NCBI Taxonomy" id="64518"/>
    <lineage>
        <taxon>Eukaryota</taxon>
        <taxon>Fungi</taxon>
        <taxon>Fungi incertae sedis</taxon>
        <taxon>Mucoromycota</taxon>
        <taxon>Mortierellomycotina</taxon>
        <taxon>Mortierellomycetes</taxon>
        <taxon>Mortierellales</taxon>
        <taxon>Mortierellaceae</taxon>
        <taxon>Mortierella</taxon>
    </lineage>
</organism>
<dbReference type="InterPro" id="IPR038765">
    <property type="entry name" value="Papain-like_cys_pep_sf"/>
</dbReference>
<evidence type="ECO:0000256" key="4">
    <source>
        <dbReference type="ARBA" id="ARBA00022741"/>
    </source>
</evidence>
<feature type="transmembrane region" description="Helical" evidence="9">
    <location>
        <begin position="84"/>
        <end position="105"/>
    </location>
</feature>
<dbReference type="GO" id="GO:0016887">
    <property type="term" value="F:ATP hydrolysis activity"/>
    <property type="evidence" value="ECO:0007669"/>
    <property type="project" value="InterPro"/>
</dbReference>
<dbReference type="Gene3D" id="1.20.1560.10">
    <property type="entry name" value="ABC transporter type 1, transmembrane domain"/>
    <property type="match status" value="2"/>
</dbReference>
<dbReference type="GO" id="GO:0140359">
    <property type="term" value="F:ABC-type transporter activity"/>
    <property type="evidence" value="ECO:0007669"/>
    <property type="project" value="InterPro"/>
</dbReference>
<feature type="transmembrane region" description="Helical" evidence="9">
    <location>
        <begin position="1044"/>
        <end position="1065"/>
    </location>
</feature>
<dbReference type="InterPro" id="IPR003903">
    <property type="entry name" value="UIM_dom"/>
</dbReference>
<feature type="compositionally biased region" description="Polar residues" evidence="8">
    <location>
        <begin position="2155"/>
        <end position="2165"/>
    </location>
</feature>
<dbReference type="PROSITE" id="PS50330">
    <property type="entry name" value="UIM"/>
    <property type="match status" value="1"/>
</dbReference>
<feature type="compositionally biased region" description="Low complexity" evidence="8">
    <location>
        <begin position="2140"/>
        <end position="2154"/>
    </location>
</feature>
<evidence type="ECO:0000313" key="13">
    <source>
        <dbReference type="Proteomes" id="UP000717515"/>
    </source>
</evidence>
<comment type="caution">
    <text evidence="12">The sequence shown here is derived from an EMBL/GenBank/DDBJ whole genome shotgun (WGS) entry which is preliminary data.</text>
</comment>
<feature type="compositionally biased region" description="Basic and acidic residues" evidence="8">
    <location>
        <begin position="811"/>
        <end position="831"/>
    </location>
</feature>
<dbReference type="EMBL" id="JAIFTL010000038">
    <property type="protein sequence ID" value="KAG9325533.1"/>
    <property type="molecule type" value="Genomic_DNA"/>
</dbReference>
<feature type="transmembrane region" description="Helical" evidence="9">
    <location>
        <begin position="1128"/>
        <end position="1148"/>
    </location>
</feature>
<keyword evidence="5" id="KW-0067">ATP-binding</keyword>
<evidence type="ECO:0000256" key="3">
    <source>
        <dbReference type="ARBA" id="ARBA00022737"/>
    </source>
</evidence>
<dbReference type="InterPro" id="IPR050173">
    <property type="entry name" value="ABC_transporter_C-like"/>
</dbReference>
<feature type="domain" description="ABC transmembrane type-1" evidence="11">
    <location>
        <begin position="861"/>
        <end position="1182"/>
    </location>
</feature>
<dbReference type="SUPFAM" id="SSF52540">
    <property type="entry name" value="P-loop containing nucleoside triphosphate hydrolases"/>
    <property type="match status" value="2"/>
</dbReference>
<dbReference type="Gene3D" id="3.90.70.10">
    <property type="entry name" value="Cysteine proteinases"/>
    <property type="match status" value="2"/>
</dbReference>
<protein>
    <submittedName>
        <fullName evidence="12">Uncharacterized protein</fullName>
    </submittedName>
</protein>
<dbReference type="InterPro" id="IPR027417">
    <property type="entry name" value="P-loop_NTPase"/>
</dbReference>
<dbReference type="InterPro" id="IPR028889">
    <property type="entry name" value="USP"/>
</dbReference>
<name>A0A9P8A727_MORAP</name>
<dbReference type="PROSITE" id="PS50929">
    <property type="entry name" value="ABC_TM1F"/>
    <property type="match status" value="2"/>
</dbReference>
<feature type="transmembrane region" description="Helical" evidence="9">
    <location>
        <begin position="453"/>
        <end position="473"/>
    </location>
</feature>
<dbReference type="CDD" id="cd18596">
    <property type="entry name" value="ABC_6TM_VMR1_D1_like"/>
    <property type="match status" value="1"/>
</dbReference>
<feature type="compositionally biased region" description="Low complexity" evidence="8">
    <location>
        <begin position="49"/>
        <end position="62"/>
    </location>
</feature>
<evidence type="ECO:0000256" key="8">
    <source>
        <dbReference type="SAM" id="MobiDB-lite"/>
    </source>
</evidence>
<feature type="region of interest" description="Disordered" evidence="8">
    <location>
        <begin position="2026"/>
        <end position="2165"/>
    </location>
</feature>
<dbReference type="GO" id="GO:0000329">
    <property type="term" value="C:fungal-type vacuole membrane"/>
    <property type="evidence" value="ECO:0007669"/>
    <property type="project" value="TreeGrafter"/>
</dbReference>
<dbReference type="Proteomes" id="UP000717515">
    <property type="component" value="Unassembled WGS sequence"/>
</dbReference>
<feature type="compositionally biased region" description="Basic and acidic residues" evidence="8">
    <location>
        <begin position="2044"/>
        <end position="2064"/>
    </location>
</feature>
<feature type="transmembrane region" description="Helical" evidence="9">
    <location>
        <begin position="1160"/>
        <end position="1181"/>
    </location>
</feature>